<dbReference type="GO" id="GO:0000156">
    <property type="term" value="F:phosphorelay response regulator activity"/>
    <property type="evidence" value="ECO:0007669"/>
    <property type="project" value="TreeGrafter"/>
</dbReference>
<dbReference type="Gene3D" id="3.40.50.2300">
    <property type="match status" value="1"/>
</dbReference>
<dbReference type="Gene3D" id="1.10.10.10">
    <property type="entry name" value="Winged helix-like DNA-binding domain superfamily/Winged helix DNA-binding domain"/>
    <property type="match status" value="1"/>
</dbReference>
<feature type="domain" description="Response regulatory" evidence="6">
    <location>
        <begin position="3"/>
        <end position="117"/>
    </location>
</feature>
<dbReference type="InterPro" id="IPR036388">
    <property type="entry name" value="WH-like_DNA-bd_sf"/>
</dbReference>
<dbReference type="InterPro" id="IPR001789">
    <property type="entry name" value="Sig_transdc_resp-reg_receiver"/>
</dbReference>
<evidence type="ECO:0000259" key="6">
    <source>
        <dbReference type="PROSITE" id="PS50110"/>
    </source>
</evidence>
<keyword evidence="3" id="KW-0804">Transcription</keyword>
<evidence type="ECO:0000256" key="4">
    <source>
        <dbReference type="PROSITE-ProRule" id="PRU00169"/>
    </source>
</evidence>
<dbReference type="PROSITE" id="PS50110">
    <property type="entry name" value="RESPONSE_REGULATORY"/>
    <property type="match status" value="1"/>
</dbReference>
<dbReference type="Pfam" id="PF00072">
    <property type="entry name" value="Response_reg"/>
    <property type="match status" value="1"/>
</dbReference>
<reference evidence="8 9" key="1">
    <citation type="submission" date="2019-05" db="EMBL/GenBank/DDBJ databases">
        <title>Culicoidintestinum kansasii gen. nov., sp. nov. from the gastrointestinal tract of the biting midge, Culicoides sonorensis.</title>
        <authorList>
            <person name="Neupane S."/>
            <person name="Ghosh A."/>
            <person name="Gunther S."/>
            <person name="Martin K."/>
            <person name="Zurek L."/>
        </authorList>
    </citation>
    <scope>NUCLEOTIDE SEQUENCE [LARGE SCALE GENOMIC DNA]</scope>
    <source>
        <strain evidence="8 9">CS-1</strain>
    </source>
</reference>
<dbReference type="GO" id="GO:0032993">
    <property type="term" value="C:protein-DNA complex"/>
    <property type="evidence" value="ECO:0007669"/>
    <property type="project" value="TreeGrafter"/>
</dbReference>
<dbReference type="SUPFAM" id="SSF52172">
    <property type="entry name" value="CheY-like"/>
    <property type="match status" value="1"/>
</dbReference>
<dbReference type="OrthoDB" id="9790442at2"/>
<evidence type="ECO:0000256" key="3">
    <source>
        <dbReference type="ARBA" id="ARBA00023163"/>
    </source>
</evidence>
<sequence>MPKILFVDDDTNFRDVIAEFLEIEGYQVRVADNASDGLKLFKAEQFDLIISDVKMESIDGLQLLTLIRKLDNSAKVIMLTGSNDEDDEVRGLELHASDFIKKPVSLKVLLTRIERVLKKNKFVVEEELFSRSQNILVEIRNRRVYKDGELVNITMREFDLLVFFLENKGTVLTREQIFKQVWQSNEQFSDIRTVDTHLKKLRAKLKLTCVYSIRGVGYEWAE</sequence>
<dbReference type="GO" id="GO:0006355">
    <property type="term" value="P:regulation of DNA-templated transcription"/>
    <property type="evidence" value="ECO:0007669"/>
    <property type="project" value="InterPro"/>
</dbReference>
<feature type="domain" description="OmpR/PhoB-type" evidence="7">
    <location>
        <begin position="126"/>
        <end position="222"/>
    </location>
</feature>
<dbReference type="InParanoid" id="A0A5R8QC42"/>
<accession>A0A5R8QC42</accession>
<keyword evidence="4" id="KW-0597">Phosphoprotein</keyword>
<dbReference type="EMBL" id="VBWP01000007">
    <property type="protein sequence ID" value="TLG72682.1"/>
    <property type="molecule type" value="Genomic_DNA"/>
</dbReference>
<dbReference type="InterPro" id="IPR039420">
    <property type="entry name" value="WalR-like"/>
</dbReference>
<evidence type="ECO:0000313" key="9">
    <source>
        <dbReference type="Proteomes" id="UP000306912"/>
    </source>
</evidence>
<dbReference type="SMART" id="SM00862">
    <property type="entry name" value="Trans_reg_C"/>
    <property type="match status" value="1"/>
</dbReference>
<protein>
    <submittedName>
        <fullName evidence="8">Response regulator transcription factor</fullName>
    </submittedName>
</protein>
<dbReference type="CDD" id="cd17574">
    <property type="entry name" value="REC_OmpR"/>
    <property type="match status" value="1"/>
</dbReference>
<gene>
    <name evidence="8" type="ORF">FEZ08_08185</name>
</gene>
<keyword evidence="9" id="KW-1185">Reference proteome</keyword>
<dbReference type="RefSeq" id="WP_138191259.1">
    <property type="nucleotide sequence ID" value="NZ_VBWP01000007.1"/>
</dbReference>
<dbReference type="Pfam" id="PF00486">
    <property type="entry name" value="Trans_reg_C"/>
    <property type="match status" value="1"/>
</dbReference>
<evidence type="ECO:0000259" key="7">
    <source>
        <dbReference type="PROSITE" id="PS51755"/>
    </source>
</evidence>
<name>A0A5R8QC42_9FIRM</name>
<feature type="modified residue" description="4-aspartylphosphate" evidence="4">
    <location>
        <position position="52"/>
    </location>
</feature>
<evidence type="ECO:0000256" key="1">
    <source>
        <dbReference type="ARBA" id="ARBA00023015"/>
    </source>
</evidence>
<keyword evidence="1" id="KW-0805">Transcription regulation</keyword>
<comment type="caution">
    <text evidence="8">The sequence shown here is derived from an EMBL/GenBank/DDBJ whole genome shotgun (WGS) entry which is preliminary data.</text>
</comment>
<dbReference type="Proteomes" id="UP000306912">
    <property type="component" value="Unassembled WGS sequence"/>
</dbReference>
<dbReference type="CDD" id="cd00383">
    <property type="entry name" value="trans_reg_C"/>
    <property type="match status" value="1"/>
</dbReference>
<evidence type="ECO:0000313" key="8">
    <source>
        <dbReference type="EMBL" id="TLG72682.1"/>
    </source>
</evidence>
<dbReference type="PANTHER" id="PTHR48111:SF32">
    <property type="entry name" value="STAGE 0 SPORULATION PROTEIN A HOMOLOG"/>
    <property type="match status" value="1"/>
</dbReference>
<dbReference type="GO" id="GO:0005829">
    <property type="term" value="C:cytosol"/>
    <property type="evidence" value="ECO:0007669"/>
    <property type="project" value="TreeGrafter"/>
</dbReference>
<dbReference type="GO" id="GO:0000976">
    <property type="term" value="F:transcription cis-regulatory region binding"/>
    <property type="evidence" value="ECO:0007669"/>
    <property type="project" value="TreeGrafter"/>
</dbReference>
<dbReference type="PANTHER" id="PTHR48111">
    <property type="entry name" value="REGULATOR OF RPOS"/>
    <property type="match status" value="1"/>
</dbReference>
<dbReference type="PROSITE" id="PS51755">
    <property type="entry name" value="OMPR_PHOB"/>
    <property type="match status" value="1"/>
</dbReference>
<organism evidence="8 9">
    <name type="scientific">Culicoidibacter larvae</name>
    <dbReference type="NCBI Taxonomy" id="2579976"/>
    <lineage>
        <taxon>Bacteria</taxon>
        <taxon>Bacillati</taxon>
        <taxon>Bacillota</taxon>
        <taxon>Culicoidibacteria</taxon>
        <taxon>Culicoidibacterales</taxon>
        <taxon>Culicoidibacteraceae</taxon>
        <taxon>Culicoidibacter</taxon>
    </lineage>
</organism>
<dbReference type="InterPro" id="IPR001867">
    <property type="entry name" value="OmpR/PhoB-type_DNA-bd"/>
</dbReference>
<proteinExistence type="predicted"/>
<feature type="DNA-binding region" description="OmpR/PhoB-type" evidence="5">
    <location>
        <begin position="126"/>
        <end position="222"/>
    </location>
</feature>
<evidence type="ECO:0000256" key="5">
    <source>
        <dbReference type="PROSITE-ProRule" id="PRU01091"/>
    </source>
</evidence>
<dbReference type="SMART" id="SM00448">
    <property type="entry name" value="REC"/>
    <property type="match status" value="1"/>
</dbReference>
<evidence type="ECO:0000256" key="2">
    <source>
        <dbReference type="ARBA" id="ARBA00023125"/>
    </source>
</evidence>
<keyword evidence="2 5" id="KW-0238">DNA-binding</keyword>
<dbReference type="AlphaFoldDB" id="A0A5R8QC42"/>
<dbReference type="InterPro" id="IPR011006">
    <property type="entry name" value="CheY-like_superfamily"/>
</dbReference>